<evidence type="ECO:0000313" key="4">
    <source>
        <dbReference type="Proteomes" id="UP001190700"/>
    </source>
</evidence>
<feature type="compositionally biased region" description="Low complexity" evidence="1">
    <location>
        <begin position="1192"/>
        <end position="1202"/>
    </location>
</feature>
<dbReference type="PANTHER" id="PTHR10694">
    <property type="entry name" value="LYSINE-SPECIFIC DEMETHYLASE"/>
    <property type="match status" value="1"/>
</dbReference>
<dbReference type="GO" id="GO:0010468">
    <property type="term" value="P:regulation of gene expression"/>
    <property type="evidence" value="ECO:0007669"/>
    <property type="project" value="TreeGrafter"/>
</dbReference>
<evidence type="ECO:0000313" key="3">
    <source>
        <dbReference type="EMBL" id="KAK3281976.1"/>
    </source>
</evidence>
<evidence type="ECO:0000256" key="1">
    <source>
        <dbReference type="SAM" id="MobiDB-lite"/>
    </source>
</evidence>
<feature type="region of interest" description="Disordered" evidence="1">
    <location>
        <begin position="1283"/>
        <end position="1302"/>
    </location>
</feature>
<evidence type="ECO:0000259" key="2">
    <source>
        <dbReference type="PROSITE" id="PS51184"/>
    </source>
</evidence>
<feature type="region of interest" description="Disordered" evidence="1">
    <location>
        <begin position="415"/>
        <end position="685"/>
    </location>
</feature>
<dbReference type="GO" id="GO:0005634">
    <property type="term" value="C:nucleus"/>
    <property type="evidence" value="ECO:0007669"/>
    <property type="project" value="TreeGrafter"/>
</dbReference>
<feature type="region of interest" description="Disordered" evidence="1">
    <location>
        <begin position="53"/>
        <end position="95"/>
    </location>
</feature>
<dbReference type="GO" id="GO:0032454">
    <property type="term" value="F:histone H3K9 demethylase activity"/>
    <property type="evidence" value="ECO:0007669"/>
    <property type="project" value="TreeGrafter"/>
</dbReference>
<keyword evidence="4" id="KW-1185">Reference proteome</keyword>
<feature type="compositionally biased region" description="Basic and acidic residues" evidence="1">
    <location>
        <begin position="478"/>
        <end position="490"/>
    </location>
</feature>
<feature type="compositionally biased region" description="Basic and acidic residues" evidence="1">
    <location>
        <begin position="615"/>
        <end position="627"/>
    </location>
</feature>
<dbReference type="GO" id="GO:0051864">
    <property type="term" value="F:histone H3K36 demethylase activity"/>
    <property type="evidence" value="ECO:0007669"/>
    <property type="project" value="TreeGrafter"/>
</dbReference>
<dbReference type="PROSITE" id="PS51184">
    <property type="entry name" value="JMJC"/>
    <property type="match status" value="1"/>
</dbReference>
<proteinExistence type="predicted"/>
<dbReference type="Gene3D" id="2.60.120.650">
    <property type="entry name" value="Cupin"/>
    <property type="match status" value="1"/>
</dbReference>
<feature type="compositionally biased region" description="Basic residues" evidence="1">
    <location>
        <begin position="493"/>
        <end position="503"/>
    </location>
</feature>
<dbReference type="SMART" id="SM00558">
    <property type="entry name" value="JmjC"/>
    <property type="match status" value="1"/>
</dbReference>
<feature type="region of interest" description="Disordered" evidence="1">
    <location>
        <begin position="930"/>
        <end position="962"/>
    </location>
</feature>
<feature type="compositionally biased region" description="Basic and acidic residues" evidence="1">
    <location>
        <begin position="504"/>
        <end position="522"/>
    </location>
</feature>
<reference evidence="3 4" key="1">
    <citation type="journal article" date="2015" name="Genome Biol. Evol.">
        <title>Comparative Genomics of a Bacterivorous Green Alga Reveals Evolutionary Causalities and Consequences of Phago-Mixotrophic Mode of Nutrition.</title>
        <authorList>
            <person name="Burns J.A."/>
            <person name="Paasch A."/>
            <person name="Narechania A."/>
            <person name="Kim E."/>
        </authorList>
    </citation>
    <scope>NUCLEOTIDE SEQUENCE [LARGE SCALE GENOMIC DNA]</scope>
    <source>
        <strain evidence="3 4">PLY_AMNH</strain>
    </source>
</reference>
<dbReference type="EMBL" id="LGRX02003602">
    <property type="protein sequence ID" value="KAK3281976.1"/>
    <property type="molecule type" value="Genomic_DNA"/>
</dbReference>
<dbReference type="Proteomes" id="UP001190700">
    <property type="component" value="Unassembled WGS sequence"/>
</dbReference>
<feature type="compositionally biased region" description="Polar residues" evidence="1">
    <location>
        <begin position="67"/>
        <end position="95"/>
    </location>
</feature>
<feature type="region of interest" description="Disordered" evidence="1">
    <location>
        <begin position="174"/>
        <end position="235"/>
    </location>
</feature>
<accession>A0AAE0GR20</accession>
<dbReference type="SUPFAM" id="SSF51197">
    <property type="entry name" value="Clavaminate synthase-like"/>
    <property type="match status" value="1"/>
</dbReference>
<dbReference type="GO" id="GO:0000785">
    <property type="term" value="C:chromatin"/>
    <property type="evidence" value="ECO:0007669"/>
    <property type="project" value="TreeGrafter"/>
</dbReference>
<feature type="compositionally biased region" description="Basic and acidic residues" evidence="1">
    <location>
        <begin position="446"/>
        <end position="470"/>
    </location>
</feature>
<protein>
    <recommendedName>
        <fullName evidence="2">JmjC domain-containing protein</fullName>
    </recommendedName>
</protein>
<sequence length="1491" mass="158297">MVQIVFYRSDVDFSVSLVFHIPLSNRFSQCSARAVYQEYVLPKLRCTNRRLTSMHVSHSERRRSGANFVSTKRGSPSTPISSPSKRQRLSQSVPQRRNECELRQCRRRAGQQCSAQTIEVDVAPSEHSCEELHDRNCLQEGRLVQGVELRLEETLLGEARHLDSIKIPKARESFRKKRATCRGPDTDADKPHSPNNSSTLSAVDPAASPGQQGNAWRACSGRGGSPEGELGLSGSSMSLLFPGSISEALLSSSPPAHSSDREDASLQPQSLLAPKPCCHLPITRSGAAPSTDAVCAAGAADSISAEEPEQNVEPVSVAEPVPAPGPAPAAVLVKVGLPQASPSSAASKQPAKAPQQFLLASGWPKKAPRYAVAASREEEDELVEKQETPAVVWPTNRFSMCQFLGGCGCKGCADCSESTSGQEGGEGEEDVEEEQDWEWEGEEEECGKRKEGAHEGDNLQREKQREREGAAADVNGIRIRDFVRHGDKGKTVNAHRGKVKSRGQKQEKAAADDRAEAVEHHGGSSSTMGPPREMESSGIDTSGAHPPVGVEDDLGEKQSRGATPLPRGKQPGAAGCSMQSGRPKRQCASKYAMTVVAASSGTSPGGQLVPGTAPDGRDPRQRIDAEAGGRAGQKAGKVRNERTGRFTKATTQKRGSGLAEEPGRGEDEMEADRWSAPATPPPTMEWGGCKGACGPTTPQMWSPGSSGSPTAAAAAAATAAARVLTPLTQQWQQISDRTVERVGGKEQGAGLWGSSSDEALLEASEALLEEREGPLLEELLGFGEPCDSQAGPVRHEAPAVVPGGDALCKDVGLPSAGHLPPRAQGIGISMLPVGDPILSTLAAGDGWGDGCTSYASTVPEGQTVRGRSGLTDGELGMRPCAPPSQEGRAAGKEPFVAAEGAGYQDVAGMHSAGVDRATPCPMCGCGDGGRGAPGMSAEPSGEGVEGGAELGSDLDGDTEAGNRELRPDEVAVTRAVAATTAEGCRTSRVAEGQWAQIGVAVTPEELLAREPGGALRHPAVVDALETQGAIKVQVGDAWDEQRGSRLLNVSWLQKYRVRGKSLQGEFHHIWQSLPDSRGRVTGTSADEYSEDMPFGTMTENLQKTFHFAAAPLTCMTLAQREQLFLQQARSKAALQYQYLLGIALEAFASASGASAEQKSAPLEAHPWEPRAVASAGVLREALKQCEERCAPRAEAPAATGEAGTEKRRGRAKKVPESRGGGAGEVKGASSGDDEPGVRTVNEPAPPAGDTGDADTDTKRNADMSSRGAPRHTSAAALAEQISRGAAPGQGAEARPERPLTKKAQRNWGSGIVSPWLYMMGFGSTFCLHFEDYAFGSANVVLAPPKAQAWVVWYSVPRSALRLLHQFLQESQGAEYSLSCLEDRQLWFDPADVTRWRSSTGDRIPVYRHVQGPGEYILTDYGSVHWGVNLGVGWKAAVNFAFPGWAEKAKEVDDVYSELEKETGQYRHPRCAPSFNSERCLNQYWAGSSTPL</sequence>
<organism evidence="3 4">
    <name type="scientific">Cymbomonas tetramitiformis</name>
    <dbReference type="NCBI Taxonomy" id="36881"/>
    <lineage>
        <taxon>Eukaryota</taxon>
        <taxon>Viridiplantae</taxon>
        <taxon>Chlorophyta</taxon>
        <taxon>Pyramimonadophyceae</taxon>
        <taxon>Pyramimonadales</taxon>
        <taxon>Pyramimonadaceae</taxon>
        <taxon>Cymbomonas</taxon>
    </lineage>
</organism>
<name>A0AAE0GR20_9CHLO</name>
<dbReference type="Pfam" id="PF02373">
    <property type="entry name" value="JmjC"/>
    <property type="match status" value="1"/>
</dbReference>
<gene>
    <name evidence="3" type="ORF">CYMTET_10264</name>
</gene>
<feature type="compositionally biased region" description="Acidic residues" evidence="1">
    <location>
        <begin position="425"/>
        <end position="445"/>
    </location>
</feature>
<feature type="domain" description="JmjC" evidence="2">
    <location>
        <begin position="1291"/>
        <end position="1456"/>
    </location>
</feature>
<dbReference type="InterPro" id="IPR003347">
    <property type="entry name" value="JmjC_dom"/>
</dbReference>
<dbReference type="PANTHER" id="PTHR10694:SF7">
    <property type="entry name" value="[HISTONE H3]-TRIMETHYL-L-LYSINE(9) DEMETHYLASE"/>
    <property type="match status" value="1"/>
</dbReference>
<comment type="caution">
    <text evidence="3">The sequence shown here is derived from an EMBL/GenBank/DDBJ whole genome shotgun (WGS) entry which is preliminary data.</text>
</comment>
<feature type="region of interest" description="Disordered" evidence="1">
    <location>
        <begin position="1189"/>
        <end position="1275"/>
    </location>
</feature>